<keyword evidence="2" id="KW-0489">Methyltransferase</keyword>
<dbReference type="GO" id="GO:0002938">
    <property type="term" value="P:tRNA guanine ribose methylation"/>
    <property type="evidence" value="ECO:0007669"/>
    <property type="project" value="TreeGrafter"/>
</dbReference>
<accession>A0AAD7XGJ0</accession>
<dbReference type="SUPFAM" id="SSF75217">
    <property type="entry name" value="alpha/beta knot"/>
    <property type="match status" value="1"/>
</dbReference>
<dbReference type="InterPro" id="IPR033671">
    <property type="entry name" value="TrmH"/>
</dbReference>
<dbReference type="AlphaFoldDB" id="A0AAD7XGJ0"/>
<evidence type="ECO:0000259" key="7">
    <source>
        <dbReference type="Pfam" id="PF00588"/>
    </source>
</evidence>
<dbReference type="GO" id="GO:0008173">
    <property type="term" value="F:RNA methyltransferase activity"/>
    <property type="evidence" value="ECO:0007669"/>
    <property type="project" value="InterPro"/>
</dbReference>
<evidence type="ECO:0000256" key="5">
    <source>
        <dbReference type="ARBA" id="ARBA00022694"/>
    </source>
</evidence>
<proteinExistence type="predicted"/>
<dbReference type="InterPro" id="IPR029026">
    <property type="entry name" value="tRNA_m1G_MTases_N"/>
</dbReference>
<dbReference type="PANTHER" id="PTHR43453">
    <property type="entry name" value="RRNA METHYLASE-LIKE"/>
    <property type="match status" value="1"/>
</dbReference>
<evidence type="ECO:0000256" key="6">
    <source>
        <dbReference type="ARBA" id="ARBA00022884"/>
    </source>
</evidence>
<feature type="domain" description="tRNA/rRNA methyltransferase SpoU type" evidence="7">
    <location>
        <begin position="138"/>
        <end position="235"/>
    </location>
</feature>
<dbReference type="CDD" id="cd18092">
    <property type="entry name" value="SpoU-like_TrmH"/>
    <property type="match status" value="1"/>
</dbReference>
<keyword evidence="4" id="KW-0949">S-adenosyl-L-methionine</keyword>
<keyword evidence="3" id="KW-0808">Transferase</keyword>
<dbReference type="EMBL" id="JAQMWT010000673">
    <property type="protein sequence ID" value="KAJ8598438.1"/>
    <property type="molecule type" value="Genomic_DNA"/>
</dbReference>
<evidence type="ECO:0000313" key="9">
    <source>
        <dbReference type="Proteomes" id="UP001230188"/>
    </source>
</evidence>
<dbReference type="Gene3D" id="3.40.1280.10">
    <property type="match status" value="1"/>
</dbReference>
<evidence type="ECO:0000256" key="3">
    <source>
        <dbReference type="ARBA" id="ARBA00022679"/>
    </source>
</evidence>
<keyword evidence="5" id="KW-0819">tRNA processing</keyword>
<dbReference type="InterPro" id="IPR001537">
    <property type="entry name" value="SpoU_MeTrfase"/>
</dbReference>
<dbReference type="InterPro" id="IPR029028">
    <property type="entry name" value="Alpha/beta_knot_MTases"/>
</dbReference>
<dbReference type="Proteomes" id="UP001230188">
    <property type="component" value="Unassembled WGS sequence"/>
</dbReference>
<keyword evidence="6" id="KW-0694">RNA-binding</keyword>
<organism evidence="8 9">
    <name type="scientific">Chrysophaeum taylorii</name>
    <dbReference type="NCBI Taxonomy" id="2483200"/>
    <lineage>
        <taxon>Eukaryota</taxon>
        <taxon>Sar</taxon>
        <taxon>Stramenopiles</taxon>
        <taxon>Ochrophyta</taxon>
        <taxon>Pelagophyceae</taxon>
        <taxon>Pelagomonadales</taxon>
        <taxon>Pelagomonadaceae</taxon>
        <taxon>Chrysophaeum</taxon>
    </lineage>
</organism>
<keyword evidence="9" id="KW-1185">Reference proteome</keyword>
<reference evidence="8" key="1">
    <citation type="submission" date="2023-01" db="EMBL/GenBank/DDBJ databases">
        <title>Metagenome sequencing of chrysophaentin producing Chrysophaeum taylorii.</title>
        <authorList>
            <person name="Davison J."/>
            <person name="Bewley C."/>
        </authorList>
    </citation>
    <scope>NUCLEOTIDE SEQUENCE</scope>
    <source>
        <strain evidence="8">NIES-1699</strain>
    </source>
</reference>
<keyword evidence="1" id="KW-0820">tRNA-binding</keyword>
<name>A0AAD7XGJ0_9STRA</name>
<evidence type="ECO:0000256" key="1">
    <source>
        <dbReference type="ARBA" id="ARBA00022555"/>
    </source>
</evidence>
<evidence type="ECO:0000313" key="8">
    <source>
        <dbReference type="EMBL" id="KAJ8598438.1"/>
    </source>
</evidence>
<evidence type="ECO:0000256" key="2">
    <source>
        <dbReference type="ARBA" id="ARBA00022603"/>
    </source>
</evidence>
<sequence length="279" mass="30754">MRVASGLVLALQHHRQQIVARQCGGLGVDWEYGEPIVGIAPPEVASVSDATAAIEVLEQFVSRERLEIIERVVDQRTSLARVAYERPSNPMNVWACLRTIDAFGIQHVDVVRDTAEAAGKRAAARGHAGTLFSMRREGMAAAMGTQKWLSLQMHDDSRAMCEASRARGYQVVATDLRGTIELPDWRPRGKVAVVFGNEEIGISEDLRAHADLTLRVPMRGFADSLNLSVSTAVILAHLSAIGHLKPDLDAREKNYLKLAWLCQSVKAARPILRRHDLLI</sequence>
<dbReference type="Pfam" id="PF00588">
    <property type="entry name" value="SpoU_methylase"/>
    <property type="match status" value="1"/>
</dbReference>
<gene>
    <name evidence="8" type="ORF">CTAYLR_006852</name>
</gene>
<evidence type="ECO:0000256" key="4">
    <source>
        <dbReference type="ARBA" id="ARBA00022691"/>
    </source>
</evidence>
<comment type="caution">
    <text evidence="8">The sequence shown here is derived from an EMBL/GenBank/DDBJ whole genome shotgun (WGS) entry which is preliminary data.</text>
</comment>
<dbReference type="PANTHER" id="PTHR43453:SF1">
    <property type="entry name" value="TRNA_RRNA METHYLTRANSFERASE SPOU TYPE DOMAIN-CONTAINING PROTEIN"/>
    <property type="match status" value="1"/>
</dbReference>
<dbReference type="GO" id="GO:0000049">
    <property type="term" value="F:tRNA binding"/>
    <property type="evidence" value="ECO:0007669"/>
    <property type="project" value="UniProtKB-KW"/>
</dbReference>
<protein>
    <recommendedName>
        <fullName evidence="7">tRNA/rRNA methyltransferase SpoU type domain-containing protein</fullName>
    </recommendedName>
</protein>